<evidence type="ECO:0008006" key="4">
    <source>
        <dbReference type="Google" id="ProtNLM"/>
    </source>
</evidence>
<feature type="transmembrane region" description="Helical" evidence="1">
    <location>
        <begin position="143"/>
        <end position="167"/>
    </location>
</feature>
<proteinExistence type="predicted"/>
<reference evidence="3" key="1">
    <citation type="submission" date="2017-02" db="EMBL/GenBank/DDBJ databases">
        <authorList>
            <person name="Varghese N."/>
            <person name="Submissions S."/>
        </authorList>
    </citation>
    <scope>NUCLEOTIDE SEQUENCE [LARGE SCALE GENOMIC DNA]</scope>
    <source>
        <strain evidence="3">9H-4</strain>
    </source>
</reference>
<feature type="transmembrane region" description="Helical" evidence="1">
    <location>
        <begin position="109"/>
        <end position="131"/>
    </location>
</feature>
<accession>A0A1T4Z9D8</accession>
<feature type="transmembrane region" description="Helical" evidence="1">
    <location>
        <begin position="179"/>
        <end position="200"/>
    </location>
</feature>
<evidence type="ECO:0000313" key="3">
    <source>
        <dbReference type="Proteomes" id="UP000191040"/>
    </source>
</evidence>
<dbReference type="RefSeq" id="WP_153303064.1">
    <property type="nucleotide sequence ID" value="NZ_LT796768.1"/>
</dbReference>
<evidence type="ECO:0000313" key="2">
    <source>
        <dbReference type="EMBL" id="SKB10175.1"/>
    </source>
</evidence>
<name>A0A1T4Z9D8_9ACTN</name>
<dbReference type="OrthoDB" id="244933at2"/>
<gene>
    <name evidence="2" type="ORF">SAMN06295964_3162</name>
</gene>
<keyword evidence="1" id="KW-0812">Transmembrane</keyword>
<keyword evidence="1" id="KW-0472">Membrane</keyword>
<dbReference type="Proteomes" id="UP000191040">
    <property type="component" value="Chromosome I"/>
</dbReference>
<evidence type="ECO:0000256" key="1">
    <source>
        <dbReference type="SAM" id="Phobius"/>
    </source>
</evidence>
<feature type="transmembrane region" description="Helical" evidence="1">
    <location>
        <begin position="78"/>
        <end position="97"/>
    </location>
</feature>
<keyword evidence="3" id="KW-1185">Reference proteome</keyword>
<keyword evidence="1" id="KW-1133">Transmembrane helix</keyword>
<organism evidence="2 3">
    <name type="scientific">Aeromicrobium choanae</name>
    <dbReference type="NCBI Taxonomy" id="1736691"/>
    <lineage>
        <taxon>Bacteria</taxon>
        <taxon>Bacillati</taxon>
        <taxon>Actinomycetota</taxon>
        <taxon>Actinomycetes</taxon>
        <taxon>Propionibacteriales</taxon>
        <taxon>Nocardioidaceae</taxon>
        <taxon>Aeromicrobium</taxon>
    </lineage>
</organism>
<sequence length="213" mass="22149">MADVLSARRAVRLNLLSAGSFVCGGSLFAAGAALAQRDPDEPRVAAVTYLVGGFFFSLGGFLSVLLAGRARSRARLSAVVLFVGTLFFAVSLVAAFASGLTPRQSNGWIWFPDIIGCVCFLASGHLALVDVGDGRWVVRPGVLTWWVAAVNQLGSAFFFLAGLAAFIRPATDQVVNAGLVNWGTFAGAVCFVGGAVLQAFDTPTSTRTAGLVT</sequence>
<dbReference type="AlphaFoldDB" id="A0A1T4Z9D8"/>
<feature type="transmembrane region" description="Helical" evidence="1">
    <location>
        <begin position="45"/>
        <end position="66"/>
    </location>
</feature>
<dbReference type="STRING" id="1736691.SAMN06295964_3162"/>
<protein>
    <recommendedName>
        <fullName evidence="4">YrhK-like protein</fullName>
    </recommendedName>
</protein>
<dbReference type="EMBL" id="LT796768">
    <property type="protein sequence ID" value="SKB10175.1"/>
    <property type="molecule type" value="Genomic_DNA"/>
</dbReference>